<protein>
    <submittedName>
        <fullName evidence="3">Uncharacterized protein</fullName>
    </submittedName>
</protein>
<feature type="region of interest" description="Disordered" evidence="2">
    <location>
        <begin position="197"/>
        <end position="291"/>
    </location>
</feature>
<organism evidence="3 4">
    <name type="scientific">Schizopora paradoxa</name>
    <dbReference type="NCBI Taxonomy" id="27342"/>
    <lineage>
        <taxon>Eukaryota</taxon>
        <taxon>Fungi</taxon>
        <taxon>Dikarya</taxon>
        <taxon>Basidiomycota</taxon>
        <taxon>Agaricomycotina</taxon>
        <taxon>Agaricomycetes</taxon>
        <taxon>Hymenochaetales</taxon>
        <taxon>Schizoporaceae</taxon>
        <taxon>Schizopora</taxon>
    </lineage>
</organism>
<evidence type="ECO:0000256" key="1">
    <source>
        <dbReference type="SAM" id="Coils"/>
    </source>
</evidence>
<gene>
    <name evidence="3" type="ORF">SCHPADRAFT_887418</name>
</gene>
<keyword evidence="1" id="KW-0175">Coiled coil</keyword>
<feature type="compositionally biased region" description="Gly residues" evidence="2">
    <location>
        <begin position="261"/>
        <end position="272"/>
    </location>
</feature>
<evidence type="ECO:0000256" key="2">
    <source>
        <dbReference type="SAM" id="MobiDB-lite"/>
    </source>
</evidence>
<dbReference type="AlphaFoldDB" id="A0A0H2SI76"/>
<evidence type="ECO:0000313" key="4">
    <source>
        <dbReference type="Proteomes" id="UP000053477"/>
    </source>
</evidence>
<keyword evidence="4" id="KW-1185">Reference proteome</keyword>
<evidence type="ECO:0000313" key="3">
    <source>
        <dbReference type="EMBL" id="KLO16811.1"/>
    </source>
</evidence>
<accession>A0A0H2SI76</accession>
<feature type="coiled-coil region" evidence="1">
    <location>
        <begin position="294"/>
        <end position="333"/>
    </location>
</feature>
<dbReference type="EMBL" id="KQ085911">
    <property type="protein sequence ID" value="KLO16811.1"/>
    <property type="molecule type" value="Genomic_DNA"/>
</dbReference>
<feature type="compositionally biased region" description="Basic and acidic residues" evidence="2">
    <location>
        <begin position="53"/>
        <end position="65"/>
    </location>
</feature>
<sequence length="408" mass="42895">MAPRLMMTIPADKTIIGTLGKLGNAFDEIPQLSSTLRPRDDGAENGTPKRKRGNADDGGMERIDAMLDDIVSSGETSESVVRRGANRADKVVERPVAQRKKRASAAQAGSSSSSGSSSEGNGKTLLTEPPGGAKALALKRALDASAAAALAAQGIPVDVIVAGGLPAPIVPTQDAPADTPAVPAQDGLIVPAQNVPVDTPAVPARDGLNAPAQNVPVEPPADVPTGPTQDAPVDLTESVHASPVRGAAGPSRRGRRSTRGNGRGGRGGNGRGGRGRGGHGRGGNGRGSDAHEAIKEAERELARVVSNLHRIRRNRLDDRVEMLERALEMYDMKINVLIAKKEIAQQHLVVAREKLDQSRANVHAYRELYGVMKVFACDGSDNSEWDSAIEASDFDDEDDDDEDIIELD</sequence>
<reference evidence="3 4" key="1">
    <citation type="submission" date="2015-04" db="EMBL/GenBank/DDBJ databases">
        <title>Complete genome sequence of Schizopora paradoxa KUC8140, a cosmopolitan wood degrader in East Asia.</title>
        <authorList>
            <consortium name="DOE Joint Genome Institute"/>
            <person name="Min B."/>
            <person name="Park H."/>
            <person name="Jang Y."/>
            <person name="Kim J.-J."/>
            <person name="Kim K.H."/>
            <person name="Pangilinan J."/>
            <person name="Lipzen A."/>
            <person name="Riley R."/>
            <person name="Grigoriev I.V."/>
            <person name="Spatafora J.W."/>
            <person name="Choi I.-G."/>
        </authorList>
    </citation>
    <scope>NUCLEOTIDE SEQUENCE [LARGE SCALE GENOMIC DNA]</scope>
    <source>
        <strain evidence="3 4">KUC8140</strain>
    </source>
</reference>
<proteinExistence type="predicted"/>
<feature type="region of interest" description="Disordered" evidence="2">
    <location>
        <begin position="388"/>
        <end position="408"/>
    </location>
</feature>
<feature type="region of interest" description="Disordered" evidence="2">
    <location>
        <begin position="30"/>
        <end position="128"/>
    </location>
</feature>
<dbReference type="InParanoid" id="A0A0H2SI76"/>
<dbReference type="Proteomes" id="UP000053477">
    <property type="component" value="Unassembled WGS sequence"/>
</dbReference>
<feature type="compositionally biased region" description="Low complexity" evidence="2">
    <location>
        <begin position="104"/>
        <end position="118"/>
    </location>
</feature>
<feature type="compositionally biased region" description="Acidic residues" evidence="2">
    <location>
        <begin position="392"/>
        <end position="408"/>
    </location>
</feature>
<name>A0A0H2SI76_9AGAM</name>